<dbReference type="InterPro" id="IPR005548">
    <property type="entry name" value="Cell_div_FtsQ/DivIB_C"/>
</dbReference>
<keyword evidence="2 9" id="KW-1003">Cell membrane</keyword>
<comment type="caution">
    <text evidence="12">The sequence shown here is derived from an EMBL/GenBank/DDBJ whole genome shotgun (WGS) entry which is preliminary data.</text>
</comment>
<dbReference type="InterPro" id="IPR034746">
    <property type="entry name" value="POTRA"/>
</dbReference>
<comment type="subcellular location">
    <subcellularLocation>
        <location evidence="9">Cell inner membrane</location>
        <topology evidence="9">Single-pass type II membrane protein</topology>
    </subcellularLocation>
    <subcellularLocation>
        <location evidence="1">Membrane</location>
    </subcellularLocation>
    <text evidence="9">Localizes to the division septum.</text>
</comment>
<evidence type="ECO:0000256" key="7">
    <source>
        <dbReference type="ARBA" id="ARBA00023136"/>
    </source>
</evidence>
<dbReference type="PANTHER" id="PTHR35851">
    <property type="entry name" value="CELL DIVISION PROTEIN FTSQ"/>
    <property type="match status" value="1"/>
</dbReference>
<dbReference type="Proteomes" id="UP001354971">
    <property type="component" value="Unassembled WGS sequence"/>
</dbReference>
<reference evidence="12 13" key="1">
    <citation type="submission" date="2024-01" db="EMBL/GenBank/DDBJ databases">
        <title>Hyphobacterium bacterium isolated from marine sediment.</title>
        <authorList>
            <person name="Zhao S."/>
        </authorList>
    </citation>
    <scope>NUCLEOTIDE SEQUENCE [LARGE SCALE GENOMIC DNA]</scope>
    <source>
        <strain evidence="13">HN65</strain>
    </source>
</reference>
<organism evidence="12 13">
    <name type="scientific">Hyphobacterium lacteum</name>
    <dbReference type="NCBI Taxonomy" id="3116575"/>
    <lineage>
        <taxon>Bacteria</taxon>
        <taxon>Pseudomonadati</taxon>
        <taxon>Pseudomonadota</taxon>
        <taxon>Alphaproteobacteria</taxon>
        <taxon>Maricaulales</taxon>
        <taxon>Maricaulaceae</taxon>
        <taxon>Hyphobacterium</taxon>
    </lineage>
</organism>
<evidence type="ECO:0000256" key="9">
    <source>
        <dbReference type="HAMAP-Rule" id="MF_00911"/>
    </source>
</evidence>
<dbReference type="HAMAP" id="MF_00911">
    <property type="entry name" value="FtsQ_subfam"/>
    <property type="match status" value="1"/>
</dbReference>
<feature type="region of interest" description="Disordered" evidence="10">
    <location>
        <begin position="1"/>
        <end position="29"/>
    </location>
</feature>
<dbReference type="RefSeq" id="WP_330198980.1">
    <property type="nucleotide sequence ID" value="NZ_JAZDRP010000004.1"/>
</dbReference>
<keyword evidence="13" id="KW-1185">Reference proteome</keyword>
<dbReference type="PROSITE" id="PS51779">
    <property type="entry name" value="POTRA"/>
    <property type="match status" value="1"/>
</dbReference>
<evidence type="ECO:0000313" key="13">
    <source>
        <dbReference type="Proteomes" id="UP001354971"/>
    </source>
</evidence>
<comment type="function">
    <text evidence="9">Essential cell division protein.</text>
</comment>
<evidence type="ECO:0000256" key="8">
    <source>
        <dbReference type="ARBA" id="ARBA00023306"/>
    </source>
</evidence>
<evidence type="ECO:0000313" key="12">
    <source>
        <dbReference type="EMBL" id="MEE2526317.1"/>
    </source>
</evidence>
<keyword evidence="4 9" id="KW-0132">Cell division</keyword>
<dbReference type="InterPro" id="IPR045335">
    <property type="entry name" value="FtsQ_C_sf"/>
</dbReference>
<evidence type="ECO:0000256" key="3">
    <source>
        <dbReference type="ARBA" id="ARBA00022519"/>
    </source>
</evidence>
<sequence>MSKVKRAPARRKPTRRKSPGKKTAAASAPRRFRNWVEARLRGARYSAANAARLVATLGLALSALIVGGLFIFGGLDDAGASLRRVAETQTASLGMAIDAIDITGVEADETALIAAAISAYRGQPMLAFDPDAARADVEALAWVREASVVRLWPNRISVVIQPRSEFALWQVEGEIHVIDRDGSVLGEASASDWPDLPLVVGYGANTEAEALVEMLEHHEEIASRVSAMVRVGDRRWNLRLANGLDIKLPEDEVGAALALLSAMHSQRGVLRLDAESIDLRQPGEMIVRALPERAREAGIGGESDA</sequence>
<protein>
    <recommendedName>
        <fullName evidence="9">Cell division protein FtsQ</fullName>
    </recommendedName>
</protein>
<accession>A0ABU7LQX7</accession>
<dbReference type="Gene3D" id="3.10.20.310">
    <property type="entry name" value="membrane protein fhac"/>
    <property type="match status" value="1"/>
</dbReference>
<evidence type="ECO:0000256" key="6">
    <source>
        <dbReference type="ARBA" id="ARBA00022989"/>
    </source>
</evidence>
<dbReference type="Gene3D" id="3.40.50.11690">
    <property type="entry name" value="Cell division protein FtsQ/DivIB"/>
    <property type="match status" value="1"/>
</dbReference>
<name>A0ABU7LQX7_9PROT</name>
<feature type="compositionally biased region" description="Basic residues" evidence="10">
    <location>
        <begin position="1"/>
        <end position="20"/>
    </location>
</feature>
<evidence type="ECO:0000256" key="2">
    <source>
        <dbReference type="ARBA" id="ARBA00022475"/>
    </source>
</evidence>
<dbReference type="InterPro" id="IPR013685">
    <property type="entry name" value="POTRA_FtsQ_type"/>
</dbReference>
<dbReference type="InterPro" id="IPR026579">
    <property type="entry name" value="FtsQ"/>
</dbReference>
<evidence type="ECO:0000256" key="10">
    <source>
        <dbReference type="SAM" id="MobiDB-lite"/>
    </source>
</evidence>
<comment type="similarity">
    <text evidence="9">Belongs to the FtsQ/DivIB family. FtsQ subfamily.</text>
</comment>
<dbReference type="Pfam" id="PF08478">
    <property type="entry name" value="POTRA_1"/>
    <property type="match status" value="1"/>
</dbReference>
<proteinExistence type="inferred from homology"/>
<feature type="transmembrane region" description="Helical" evidence="9">
    <location>
        <begin position="53"/>
        <end position="75"/>
    </location>
</feature>
<keyword evidence="6 9" id="KW-1133">Transmembrane helix</keyword>
<feature type="domain" description="POTRA" evidence="11">
    <location>
        <begin position="95"/>
        <end position="163"/>
    </location>
</feature>
<dbReference type="EMBL" id="JAZDRP010000004">
    <property type="protein sequence ID" value="MEE2526317.1"/>
    <property type="molecule type" value="Genomic_DNA"/>
</dbReference>
<gene>
    <name evidence="9" type="primary">ftsQ</name>
    <name evidence="12" type="ORF">V0U79_08055</name>
</gene>
<keyword evidence="5 9" id="KW-0812">Transmembrane</keyword>
<keyword evidence="3 9" id="KW-0997">Cell inner membrane</keyword>
<dbReference type="GO" id="GO:0051301">
    <property type="term" value="P:cell division"/>
    <property type="evidence" value="ECO:0007669"/>
    <property type="project" value="UniProtKB-KW"/>
</dbReference>
<evidence type="ECO:0000256" key="1">
    <source>
        <dbReference type="ARBA" id="ARBA00004370"/>
    </source>
</evidence>
<dbReference type="PANTHER" id="PTHR35851:SF1">
    <property type="entry name" value="CELL DIVISION PROTEIN FTSQ"/>
    <property type="match status" value="1"/>
</dbReference>
<evidence type="ECO:0000259" key="11">
    <source>
        <dbReference type="PROSITE" id="PS51779"/>
    </source>
</evidence>
<evidence type="ECO:0000256" key="4">
    <source>
        <dbReference type="ARBA" id="ARBA00022618"/>
    </source>
</evidence>
<evidence type="ECO:0000256" key="5">
    <source>
        <dbReference type="ARBA" id="ARBA00022692"/>
    </source>
</evidence>
<dbReference type="Pfam" id="PF03799">
    <property type="entry name" value="FtsQ_DivIB_C"/>
    <property type="match status" value="1"/>
</dbReference>
<keyword evidence="8 9" id="KW-0131">Cell cycle</keyword>
<keyword evidence="7 9" id="KW-0472">Membrane</keyword>